<evidence type="ECO:0000313" key="3">
    <source>
        <dbReference type="Proteomes" id="UP000184383"/>
    </source>
</evidence>
<organism evidence="2 3">
    <name type="scientific">Aspergillus wentii DTO 134E9</name>
    <dbReference type="NCBI Taxonomy" id="1073089"/>
    <lineage>
        <taxon>Eukaryota</taxon>
        <taxon>Fungi</taxon>
        <taxon>Dikarya</taxon>
        <taxon>Ascomycota</taxon>
        <taxon>Pezizomycotina</taxon>
        <taxon>Eurotiomycetes</taxon>
        <taxon>Eurotiomycetidae</taxon>
        <taxon>Eurotiales</taxon>
        <taxon>Aspergillaceae</taxon>
        <taxon>Aspergillus</taxon>
        <taxon>Aspergillus subgen. Cremei</taxon>
    </lineage>
</organism>
<sequence>MPRPLAGSKQFSSACSGAKWLRWSLWGIDARSFHVMAMDVVPSLHHPTRKKGFFGQYNAYYLCFPSPQVRGNPIEETHVAVSGLPTTTHQALHRPSTLVSRSNRLEAAGGSAVSDRLEESHSI</sequence>
<accession>A0A1L9R6R2</accession>
<evidence type="ECO:0000256" key="1">
    <source>
        <dbReference type="SAM" id="MobiDB-lite"/>
    </source>
</evidence>
<dbReference type="AlphaFoldDB" id="A0A1L9R6R2"/>
<dbReference type="VEuPathDB" id="FungiDB:ASPWEDRAFT_718962"/>
<dbReference type="Proteomes" id="UP000184383">
    <property type="component" value="Unassembled WGS sequence"/>
</dbReference>
<protein>
    <submittedName>
        <fullName evidence="2">Uncharacterized protein</fullName>
    </submittedName>
</protein>
<evidence type="ECO:0000313" key="2">
    <source>
        <dbReference type="EMBL" id="OJJ30594.1"/>
    </source>
</evidence>
<dbReference type="EMBL" id="KV878217">
    <property type="protein sequence ID" value="OJJ30594.1"/>
    <property type="molecule type" value="Genomic_DNA"/>
</dbReference>
<gene>
    <name evidence="2" type="ORF">ASPWEDRAFT_718962</name>
</gene>
<reference evidence="3" key="1">
    <citation type="journal article" date="2017" name="Genome Biol.">
        <title>Comparative genomics reveals high biological diversity and specific adaptations in the industrially and medically important fungal genus Aspergillus.</title>
        <authorList>
            <person name="de Vries R.P."/>
            <person name="Riley R."/>
            <person name="Wiebenga A."/>
            <person name="Aguilar-Osorio G."/>
            <person name="Amillis S."/>
            <person name="Uchima C.A."/>
            <person name="Anderluh G."/>
            <person name="Asadollahi M."/>
            <person name="Askin M."/>
            <person name="Barry K."/>
            <person name="Battaglia E."/>
            <person name="Bayram O."/>
            <person name="Benocci T."/>
            <person name="Braus-Stromeyer S.A."/>
            <person name="Caldana C."/>
            <person name="Canovas D."/>
            <person name="Cerqueira G.C."/>
            <person name="Chen F."/>
            <person name="Chen W."/>
            <person name="Choi C."/>
            <person name="Clum A."/>
            <person name="Dos Santos R.A."/>
            <person name="Damasio A.R."/>
            <person name="Diallinas G."/>
            <person name="Emri T."/>
            <person name="Fekete E."/>
            <person name="Flipphi M."/>
            <person name="Freyberg S."/>
            <person name="Gallo A."/>
            <person name="Gournas C."/>
            <person name="Habgood R."/>
            <person name="Hainaut M."/>
            <person name="Harispe M.L."/>
            <person name="Henrissat B."/>
            <person name="Hilden K.S."/>
            <person name="Hope R."/>
            <person name="Hossain A."/>
            <person name="Karabika E."/>
            <person name="Karaffa L."/>
            <person name="Karanyi Z."/>
            <person name="Krasevec N."/>
            <person name="Kuo A."/>
            <person name="Kusch H."/>
            <person name="LaButti K."/>
            <person name="Lagendijk E.L."/>
            <person name="Lapidus A."/>
            <person name="Levasseur A."/>
            <person name="Lindquist E."/>
            <person name="Lipzen A."/>
            <person name="Logrieco A.F."/>
            <person name="MacCabe A."/>
            <person name="Maekelae M.R."/>
            <person name="Malavazi I."/>
            <person name="Melin P."/>
            <person name="Meyer V."/>
            <person name="Mielnichuk N."/>
            <person name="Miskei M."/>
            <person name="Molnar A.P."/>
            <person name="Mule G."/>
            <person name="Ngan C.Y."/>
            <person name="Orejas M."/>
            <person name="Orosz E."/>
            <person name="Ouedraogo J.P."/>
            <person name="Overkamp K.M."/>
            <person name="Park H.-S."/>
            <person name="Perrone G."/>
            <person name="Piumi F."/>
            <person name="Punt P.J."/>
            <person name="Ram A.F."/>
            <person name="Ramon A."/>
            <person name="Rauscher S."/>
            <person name="Record E."/>
            <person name="Riano-Pachon D.M."/>
            <person name="Robert V."/>
            <person name="Roehrig J."/>
            <person name="Ruller R."/>
            <person name="Salamov A."/>
            <person name="Salih N.S."/>
            <person name="Samson R.A."/>
            <person name="Sandor E."/>
            <person name="Sanguinetti M."/>
            <person name="Schuetze T."/>
            <person name="Sepcic K."/>
            <person name="Shelest E."/>
            <person name="Sherlock G."/>
            <person name="Sophianopoulou V."/>
            <person name="Squina F.M."/>
            <person name="Sun H."/>
            <person name="Susca A."/>
            <person name="Todd R.B."/>
            <person name="Tsang A."/>
            <person name="Unkles S.E."/>
            <person name="van de Wiele N."/>
            <person name="van Rossen-Uffink D."/>
            <person name="Oliveira J.V."/>
            <person name="Vesth T.C."/>
            <person name="Visser J."/>
            <person name="Yu J.-H."/>
            <person name="Zhou M."/>
            <person name="Andersen M.R."/>
            <person name="Archer D.B."/>
            <person name="Baker S.E."/>
            <person name="Benoit I."/>
            <person name="Brakhage A.A."/>
            <person name="Braus G.H."/>
            <person name="Fischer R."/>
            <person name="Frisvad J.C."/>
            <person name="Goldman G.H."/>
            <person name="Houbraken J."/>
            <person name="Oakley B."/>
            <person name="Pocsi I."/>
            <person name="Scazzocchio C."/>
            <person name="Seiboth B."/>
            <person name="vanKuyk P.A."/>
            <person name="Wortman J."/>
            <person name="Dyer P.S."/>
            <person name="Grigoriev I.V."/>
        </authorList>
    </citation>
    <scope>NUCLEOTIDE SEQUENCE [LARGE SCALE GENOMIC DNA]</scope>
    <source>
        <strain evidence="3">DTO 134E9</strain>
    </source>
</reference>
<dbReference type="GeneID" id="63755056"/>
<feature type="region of interest" description="Disordered" evidence="1">
    <location>
        <begin position="86"/>
        <end position="123"/>
    </location>
</feature>
<dbReference type="RefSeq" id="XP_040684271.1">
    <property type="nucleotide sequence ID" value="XM_040839208.1"/>
</dbReference>
<proteinExistence type="predicted"/>
<name>A0A1L9R6R2_ASPWE</name>
<keyword evidence="3" id="KW-1185">Reference proteome</keyword>